<accession>A0ABR3JGN8</accession>
<dbReference type="Proteomes" id="UP001556367">
    <property type="component" value="Unassembled WGS sequence"/>
</dbReference>
<reference evidence="2" key="1">
    <citation type="submission" date="2024-06" db="EMBL/GenBank/DDBJ databases">
        <title>Multi-omics analyses provide insights into the biosynthesis of the anticancer antibiotic pleurotin in Hohenbuehelia grisea.</title>
        <authorList>
            <person name="Weaver J.A."/>
            <person name="Alberti F."/>
        </authorList>
    </citation>
    <scope>NUCLEOTIDE SEQUENCE [LARGE SCALE GENOMIC DNA]</scope>
    <source>
        <strain evidence="2">T-177</strain>
    </source>
</reference>
<protein>
    <recommendedName>
        <fullName evidence="3">F-box domain-containing protein</fullName>
    </recommendedName>
</protein>
<comment type="caution">
    <text evidence="1">The sequence shown here is derived from an EMBL/GenBank/DDBJ whole genome shotgun (WGS) entry which is preliminary data.</text>
</comment>
<keyword evidence="2" id="KW-1185">Reference proteome</keyword>
<evidence type="ECO:0000313" key="1">
    <source>
        <dbReference type="EMBL" id="KAL0954903.1"/>
    </source>
</evidence>
<gene>
    <name evidence="1" type="ORF">HGRIS_003836</name>
</gene>
<sequence length="165" mass="18791">MINSFLKKRLFQDLTLSSFLPTLNSRSADCHDKILSLPLDVYLEIAERIECHDVSDLLALASTSQTMFNLLSPVLYRHVNLHTTRECHSTLDLIHRRPDLAHCILELTIHSYSDDQDTPDISHQFEGVARESSQIYAFLIGMARSFSKMMQSGKFLGLPVHDFAL</sequence>
<name>A0ABR3JGN8_9AGAR</name>
<proteinExistence type="predicted"/>
<dbReference type="EMBL" id="JASNQZ010000007">
    <property type="protein sequence ID" value="KAL0954903.1"/>
    <property type="molecule type" value="Genomic_DNA"/>
</dbReference>
<organism evidence="1 2">
    <name type="scientific">Hohenbuehelia grisea</name>
    <dbReference type="NCBI Taxonomy" id="104357"/>
    <lineage>
        <taxon>Eukaryota</taxon>
        <taxon>Fungi</taxon>
        <taxon>Dikarya</taxon>
        <taxon>Basidiomycota</taxon>
        <taxon>Agaricomycotina</taxon>
        <taxon>Agaricomycetes</taxon>
        <taxon>Agaricomycetidae</taxon>
        <taxon>Agaricales</taxon>
        <taxon>Pleurotineae</taxon>
        <taxon>Pleurotaceae</taxon>
        <taxon>Hohenbuehelia</taxon>
    </lineage>
</organism>
<evidence type="ECO:0008006" key="3">
    <source>
        <dbReference type="Google" id="ProtNLM"/>
    </source>
</evidence>
<evidence type="ECO:0000313" key="2">
    <source>
        <dbReference type="Proteomes" id="UP001556367"/>
    </source>
</evidence>